<dbReference type="InterPro" id="IPR008250">
    <property type="entry name" value="ATPase_P-typ_transduc_dom_A_sf"/>
</dbReference>
<feature type="region of interest" description="Disordered" evidence="3">
    <location>
        <begin position="1"/>
        <end position="20"/>
    </location>
</feature>
<name>T0Y3N2_9ZZZZ</name>
<gene>
    <name evidence="6" type="ORF">B1B_18655</name>
</gene>
<proteinExistence type="predicted"/>
<dbReference type="PANTHER" id="PTHR43743">
    <property type="entry name" value="POTASSIUM-TRANSPORTING ATPASE ATP-BINDING SUBUNIT"/>
    <property type="match status" value="1"/>
</dbReference>
<protein>
    <submittedName>
        <fullName evidence="6">K+-transporting ATPase, B subunit</fullName>
    </submittedName>
</protein>
<keyword evidence="2" id="KW-0067">ATP-binding</keyword>
<reference evidence="6" key="1">
    <citation type="submission" date="2013-08" db="EMBL/GenBank/DDBJ databases">
        <authorList>
            <person name="Mendez C."/>
            <person name="Richter M."/>
            <person name="Ferrer M."/>
            <person name="Sanchez J."/>
        </authorList>
    </citation>
    <scope>NUCLEOTIDE SEQUENCE</scope>
</reference>
<dbReference type="GO" id="GO:0008556">
    <property type="term" value="F:P-type potassium transmembrane transporter activity"/>
    <property type="evidence" value="ECO:0007669"/>
    <property type="project" value="InterPro"/>
</dbReference>
<feature type="domain" description="P-type ATPase A" evidence="5">
    <location>
        <begin position="114"/>
        <end position="179"/>
    </location>
</feature>
<accession>T0Y3N2</accession>
<organism evidence="6">
    <name type="scientific">mine drainage metagenome</name>
    <dbReference type="NCBI Taxonomy" id="410659"/>
    <lineage>
        <taxon>unclassified sequences</taxon>
        <taxon>metagenomes</taxon>
        <taxon>ecological metagenomes</taxon>
    </lineage>
</organism>
<dbReference type="PANTHER" id="PTHR43743:SF1">
    <property type="entry name" value="POTASSIUM-TRANSPORTING ATPASE ATP-BINDING SUBUNIT"/>
    <property type="match status" value="1"/>
</dbReference>
<dbReference type="GO" id="GO:0005524">
    <property type="term" value="F:ATP binding"/>
    <property type="evidence" value="ECO:0007669"/>
    <property type="project" value="UniProtKB-KW"/>
</dbReference>
<sequence>MAMLSAPLSSPAGPESQPHTVAKSRGLFDRQILGQALVGSLLKLDPRIQIRNPVMFVVLVGTAVTLLEAIFHPSVFSWSITIWLFLTVIFANFAEAVAEGRGKAQAETLRRMSSDTVARLLTPAGAEEQVMSADLRRGDLVVCEAGDVIPSDGEITEGIASVDESAITGESAPVIRESGGDRSAVTGG</sequence>
<dbReference type="SUPFAM" id="SSF81653">
    <property type="entry name" value="Calcium ATPase, transduction domain A"/>
    <property type="match status" value="1"/>
</dbReference>
<feature type="non-terminal residue" evidence="6">
    <location>
        <position position="188"/>
    </location>
</feature>
<keyword evidence="4" id="KW-0812">Transmembrane</keyword>
<evidence type="ECO:0000256" key="4">
    <source>
        <dbReference type="SAM" id="Phobius"/>
    </source>
</evidence>
<dbReference type="InterPro" id="IPR006391">
    <property type="entry name" value="P-type_ATPase_bsu_IA"/>
</dbReference>
<evidence type="ECO:0000313" key="6">
    <source>
        <dbReference type="EMBL" id="EQD29666.1"/>
    </source>
</evidence>
<keyword evidence="4" id="KW-0472">Membrane</keyword>
<evidence type="ECO:0000259" key="5">
    <source>
        <dbReference type="Pfam" id="PF00122"/>
    </source>
</evidence>
<feature type="transmembrane region" description="Helical" evidence="4">
    <location>
        <begin position="53"/>
        <end position="70"/>
    </location>
</feature>
<dbReference type="AlphaFoldDB" id="T0Y3N2"/>
<keyword evidence="4" id="KW-1133">Transmembrane helix</keyword>
<evidence type="ECO:0000256" key="2">
    <source>
        <dbReference type="ARBA" id="ARBA00022840"/>
    </source>
</evidence>
<evidence type="ECO:0000256" key="3">
    <source>
        <dbReference type="SAM" id="MobiDB-lite"/>
    </source>
</evidence>
<reference evidence="6" key="2">
    <citation type="journal article" date="2014" name="ISME J.">
        <title>Microbial stratification in low pH oxic and suboxic macroscopic growths along an acid mine drainage.</title>
        <authorList>
            <person name="Mendez-Garcia C."/>
            <person name="Mesa V."/>
            <person name="Sprenger R.R."/>
            <person name="Richter M."/>
            <person name="Diez M.S."/>
            <person name="Solano J."/>
            <person name="Bargiela R."/>
            <person name="Golyshina O.V."/>
            <person name="Manteca A."/>
            <person name="Ramos J.L."/>
            <person name="Gallego J.R."/>
            <person name="Llorente I."/>
            <person name="Martins Dos Santos V.A."/>
            <person name="Jensen O.N."/>
            <person name="Pelaez A.I."/>
            <person name="Sanchez J."/>
            <person name="Ferrer M."/>
        </authorList>
    </citation>
    <scope>NUCLEOTIDE SEQUENCE</scope>
</reference>
<dbReference type="EMBL" id="AUZY01012495">
    <property type="protein sequence ID" value="EQD29666.1"/>
    <property type="molecule type" value="Genomic_DNA"/>
</dbReference>
<dbReference type="Gene3D" id="2.70.150.10">
    <property type="entry name" value="Calcium-transporting ATPase, cytoplasmic transduction domain A"/>
    <property type="match status" value="1"/>
</dbReference>
<dbReference type="Pfam" id="PF00122">
    <property type="entry name" value="E1-E2_ATPase"/>
    <property type="match status" value="1"/>
</dbReference>
<comment type="caution">
    <text evidence="6">The sequence shown here is derived from an EMBL/GenBank/DDBJ whole genome shotgun (WGS) entry which is preliminary data.</text>
</comment>
<evidence type="ECO:0000256" key="1">
    <source>
        <dbReference type="ARBA" id="ARBA00022741"/>
    </source>
</evidence>
<dbReference type="InterPro" id="IPR059000">
    <property type="entry name" value="ATPase_P-type_domA"/>
</dbReference>
<dbReference type="GO" id="GO:0016020">
    <property type="term" value="C:membrane"/>
    <property type="evidence" value="ECO:0007669"/>
    <property type="project" value="InterPro"/>
</dbReference>
<feature type="transmembrane region" description="Helical" evidence="4">
    <location>
        <begin position="76"/>
        <end position="94"/>
    </location>
</feature>
<keyword evidence="1" id="KW-0547">Nucleotide-binding</keyword>